<keyword evidence="3" id="KW-0589">Pheromone response</keyword>
<dbReference type="CDD" id="cd14966">
    <property type="entry name" value="7tmD_STE3"/>
    <property type="match status" value="1"/>
</dbReference>
<evidence type="ECO:0000256" key="10">
    <source>
        <dbReference type="SAM" id="MobiDB-lite"/>
    </source>
</evidence>
<keyword evidence="8" id="KW-0675">Receptor</keyword>
<proteinExistence type="inferred from homology"/>
<evidence type="ECO:0000256" key="6">
    <source>
        <dbReference type="ARBA" id="ARBA00023040"/>
    </source>
</evidence>
<gene>
    <name evidence="12" type="ORF">BD310DRAFT_931979</name>
</gene>
<dbReference type="Pfam" id="PF02076">
    <property type="entry name" value="STE3"/>
    <property type="match status" value="1"/>
</dbReference>
<sequence>MALIALPVTAFVGALLVLIPLPSHWRARNYATVSLVFWLFVINLIYGINSTIWNDNISIRLLVWCDITTKFIIGASAALPATAMCICKHLEAVASGRIVYASHGDRQRRMFFELAMCFVLPVVIMALHYIVQGHRFDIIEGFGCQPTTYYSIPGVFIVWFPPLLLATVSMIYAILALYHFIRHRVTFAAVLRNASSSITPNRYLRLMALAITQVIWQIVLTSLPMYDNIALGLRPWTNWADVHSDWLRVDQYPLDSFVPAYRTQLFLFFFVMPASSLLFLSFFGFGEQAVKEYRQSVDWVRCKVFRLPPYAQKTPPKGMKLSSGVALPSPHVYSIPHFVSDDRMSLPAYSPPGDRSHFAGTFKTLSKEEVDELHLSTLSLDNVTIPTVHTGELSSITVSDASFSSEEAEPNTPHEIRLPAQPPSIAFPRSPESPPSERSTRPPPSPRVHMHVSHFSTDSDIADIA</sequence>
<dbReference type="InterPro" id="IPR001499">
    <property type="entry name" value="GPCR_STE3"/>
</dbReference>
<dbReference type="PANTHER" id="PTHR28097:SF1">
    <property type="entry name" value="PHEROMONE A FACTOR RECEPTOR"/>
    <property type="match status" value="1"/>
</dbReference>
<feature type="region of interest" description="Disordered" evidence="10">
    <location>
        <begin position="400"/>
        <end position="465"/>
    </location>
</feature>
<dbReference type="GO" id="GO:0005886">
    <property type="term" value="C:plasma membrane"/>
    <property type="evidence" value="ECO:0007669"/>
    <property type="project" value="TreeGrafter"/>
</dbReference>
<comment type="similarity">
    <text evidence="2">Belongs to the G-protein coupled receptor 4 family.</text>
</comment>
<feature type="transmembrane region" description="Helical" evidence="11">
    <location>
        <begin position="6"/>
        <end position="23"/>
    </location>
</feature>
<feature type="transmembrane region" description="Helical" evidence="11">
    <location>
        <begin position="111"/>
        <end position="131"/>
    </location>
</feature>
<evidence type="ECO:0000313" key="12">
    <source>
        <dbReference type="EMBL" id="TBU56140.1"/>
    </source>
</evidence>
<feature type="transmembrane region" description="Helical" evidence="11">
    <location>
        <begin position="202"/>
        <end position="226"/>
    </location>
</feature>
<feature type="transmembrane region" description="Helical" evidence="11">
    <location>
        <begin position="265"/>
        <end position="285"/>
    </location>
</feature>
<keyword evidence="7 11" id="KW-0472">Membrane</keyword>
<keyword evidence="6" id="KW-0297">G-protein coupled receptor</keyword>
<evidence type="ECO:0000256" key="8">
    <source>
        <dbReference type="ARBA" id="ARBA00023170"/>
    </source>
</evidence>
<reference evidence="12 13" key="1">
    <citation type="submission" date="2019-01" db="EMBL/GenBank/DDBJ databases">
        <title>Draft genome sequences of three monokaryotic isolates of the white-rot basidiomycete fungus Dichomitus squalens.</title>
        <authorList>
            <consortium name="DOE Joint Genome Institute"/>
            <person name="Lopez S.C."/>
            <person name="Andreopoulos B."/>
            <person name="Pangilinan J."/>
            <person name="Lipzen A."/>
            <person name="Riley R."/>
            <person name="Ahrendt S."/>
            <person name="Ng V."/>
            <person name="Barry K."/>
            <person name="Daum C."/>
            <person name="Grigoriev I.V."/>
            <person name="Hilden K.S."/>
            <person name="Makela M.R."/>
            <person name="de Vries R.P."/>
        </authorList>
    </citation>
    <scope>NUCLEOTIDE SEQUENCE [LARGE SCALE GENOMIC DNA]</scope>
    <source>
        <strain evidence="12 13">CBS 464.89</strain>
    </source>
</reference>
<dbReference type="GO" id="GO:0000750">
    <property type="term" value="P:pheromone-dependent signal transduction involved in conjugation with cellular fusion"/>
    <property type="evidence" value="ECO:0007669"/>
    <property type="project" value="TreeGrafter"/>
</dbReference>
<evidence type="ECO:0000256" key="2">
    <source>
        <dbReference type="ARBA" id="ARBA00011085"/>
    </source>
</evidence>
<feature type="transmembrane region" description="Helical" evidence="11">
    <location>
        <begin position="156"/>
        <end position="181"/>
    </location>
</feature>
<keyword evidence="13" id="KW-1185">Reference proteome</keyword>
<dbReference type="EMBL" id="ML145156">
    <property type="protein sequence ID" value="TBU56140.1"/>
    <property type="molecule type" value="Genomic_DNA"/>
</dbReference>
<protein>
    <submittedName>
        <fullName evidence="12">STE3-domain-containing protein</fullName>
    </submittedName>
</protein>
<dbReference type="PRINTS" id="PR00900">
    <property type="entry name" value="PHEROMONEAR"/>
</dbReference>
<name>A0A4Q9PP98_9APHY</name>
<dbReference type="InterPro" id="IPR001546">
    <property type="entry name" value="GPCR_Pheromne_A_rcpt"/>
</dbReference>
<feature type="transmembrane region" description="Helical" evidence="11">
    <location>
        <begin position="30"/>
        <end position="48"/>
    </location>
</feature>
<organism evidence="12 13">
    <name type="scientific">Dichomitus squalens</name>
    <dbReference type="NCBI Taxonomy" id="114155"/>
    <lineage>
        <taxon>Eukaryota</taxon>
        <taxon>Fungi</taxon>
        <taxon>Dikarya</taxon>
        <taxon>Basidiomycota</taxon>
        <taxon>Agaricomycotina</taxon>
        <taxon>Agaricomycetes</taxon>
        <taxon>Polyporales</taxon>
        <taxon>Polyporaceae</taxon>
        <taxon>Dichomitus</taxon>
    </lineage>
</organism>
<keyword evidence="4 11" id="KW-0812">Transmembrane</keyword>
<dbReference type="Proteomes" id="UP000292082">
    <property type="component" value="Unassembled WGS sequence"/>
</dbReference>
<dbReference type="GO" id="GO:0004933">
    <property type="term" value="F:mating-type a-factor pheromone receptor activity"/>
    <property type="evidence" value="ECO:0007669"/>
    <property type="project" value="InterPro"/>
</dbReference>
<evidence type="ECO:0000256" key="5">
    <source>
        <dbReference type="ARBA" id="ARBA00022989"/>
    </source>
</evidence>
<dbReference type="PANTHER" id="PTHR28097">
    <property type="entry name" value="PHEROMONE A FACTOR RECEPTOR"/>
    <property type="match status" value="1"/>
</dbReference>
<dbReference type="AlphaFoldDB" id="A0A4Q9PP98"/>
<evidence type="ECO:0000256" key="3">
    <source>
        <dbReference type="ARBA" id="ARBA00022507"/>
    </source>
</evidence>
<evidence type="ECO:0000256" key="1">
    <source>
        <dbReference type="ARBA" id="ARBA00004141"/>
    </source>
</evidence>
<comment type="subcellular location">
    <subcellularLocation>
        <location evidence="1">Membrane</location>
        <topology evidence="1">Multi-pass membrane protein</topology>
    </subcellularLocation>
</comment>
<dbReference type="PRINTS" id="PR00899">
    <property type="entry name" value="GPCRSTE3"/>
</dbReference>
<evidence type="ECO:0000256" key="9">
    <source>
        <dbReference type="ARBA" id="ARBA00023224"/>
    </source>
</evidence>
<accession>A0A4Q9PP98</accession>
<evidence type="ECO:0000256" key="11">
    <source>
        <dbReference type="SAM" id="Phobius"/>
    </source>
</evidence>
<evidence type="ECO:0000256" key="7">
    <source>
        <dbReference type="ARBA" id="ARBA00023136"/>
    </source>
</evidence>
<keyword evidence="9" id="KW-0807">Transducer</keyword>
<evidence type="ECO:0000256" key="4">
    <source>
        <dbReference type="ARBA" id="ARBA00022692"/>
    </source>
</evidence>
<keyword evidence="5 11" id="KW-1133">Transmembrane helix</keyword>
<evidence type="ECO:0000313" key="13">
    <source>
        <dbReference type="Proteomes" id="UP000292082"/>
    </source>
</evidence>